<accession>A0AAW0YJQ3</accession>
<proteinExistence type="predicted"/>
<dbReference type="Gene3D" id="1.10.10.10">
    <property type="entry name" value="Winged helix-like DNA-binding domain superfamily/Winged helix DNA-binding domain"/>
    <property type="match status" value="1"/>
</dbReference>
<reference evidence="4 5" key="1">
    <citation type="journal article" date="2024" name="bioRxiv">
        <title>Comparative genomics of Cryptococcus and Kwoniella reveals pathogenesis evolution and contrasting karyotype dynamics via intercentromeric recombination or chromosome fusion.</title>
        <authorList>
            <person name="Coelho M.A."/>
            <person name="David-Palma M."/>
            <person name="Shea T."/>
            <person name="Bowers K."/>
            <person name="McGinley-Smith S."/>
            <person name="Mohammad A.W."/>
            <person name="Gnirke A."/>
            <person name="Yurkov A.M."/>
            <person name="Nowrousian M."/>
            <person name="Sun S."/>
            <person name="Cuomo C.A."/>
            <person name="Heitman J."/>
        </authorList>
    </citation>
    <scope>NUCLEOTIDE SEQUENCE [LARGE SCALE GENOMIC DNA]</scope>
    <source>
        <strain evidence="4 5">CBS 13917</strain>
    </source>
</reference>
<protein>
    <recommendedName>
        <fullName evidence="3">RFX-type winged-helix domain-containing protein</fullName>
    </recommendedName>
</protein>
<evidence type="ECO:0000313" key="5">
    <source>
        <dbReference type="Proteomes" id="UP001388673"/>
    </source>
</evidence>
<evidence type="ECO:0000313" key="4">
    <source>
        <dbReference type="EMBL" id="KAK8849661.1"/>
    </source>
</evidence>
<dbReference type="PROSITE" id="PS51526">
    <property type="entry name" value="RFX_DBD"/>
    <property type="match status" value="1"/>
</dbReference>
<dbReference type="InterPro" id="IPR039779">
    <property type="entry name" value="RFX-like"/>
</dbReference>
<dbReference type="PANTHER" id="PTHR12619:SF5">
    <property type="entry name" value="TRANSCRIPTION FACTOR RFX4"/>
    <property type="match status" value="1"/>
</dbReference>
<dbReference type="EMBL" id="JBCAWK010000009">
    <property type="protein sequence ID" value="KAK8849661.1"/>
    <property type="molecule type" value="Genomic_DNA"/>
</dbReference>
<dbReference type="InterPro" id="IPR036388">
    <property type="entry name" value="WH-like_DNA-bd_sf"/>
</dbReference>
<feature type="compositionally biased region" description="Polar residues" evidence="2">
    <location>
        <begin position="324"/>
        <end position="341"/>
    </location>
</feature>
<keyword evidence="1" id="KW-0238">DNA-binding</keyword>
<keyword evidence="5" id="KW-1185">Reference proteome</keyword>
<dbReference type="InterPro" id="IPR003150">
    <property type="entry name" value="DNA-bd_RFX"/>
</dbReference>
<organism evidence="4 5">
    <name type="scientific">Kwoniella newhampshirensis</name>
    <dbReference type="NCBI Taxonomy" id="1651941"/>
    <lineage>
        <taxon>Eukaryota</taxon>
        <taxon>Fungi</taxon>
        <taxon>Dikarya</taxon>
        <taxon>Basidiomycota</taxon>
        <taxon>Agaricomycotina</taxon>
        <taxon>Tremellomycetes</taxon>
        <taxon>Tremellales</taxon>
        <taxon>Cryptococcaceae</taxon>
        <taxon>Kwoniella</taxon>
    </lineage>
</organism>
<evidence type="ECO:0000256" key="2">
    <source>
        <dbReference type="SAM" id="MobiDB-lite"/>
    </source>
</evidence>
<dbReference type="InterPro" id="IPR036390">
    <property type="entry name" value="WH_DNA-bd_sf"/>
</dbReference>
<name>A0AAW0YJQ3_9TREE</name>
<dbReference type="PANTHER" id="PTHR12619">
    <property type="entry name" value="RFX TRANSCRIPTION FACTOR FAMILY"/>
    <property type="match status" value="1"/>
</dbReference>
<dbReference type="GeneID" id="92182254"/>
<dbReference type="SUPFAM" id="SSF46785">
    <property type="entry name" value="Winged helix' DNA-binding domain"/>
    <property type="match status" value="1"/>
</dbReference>
<sequence>MQDTFGPSFDHYHQQSSLSPALAVRDTYLETSTTLNTQLGLYHRVTNLDTSVGDAQSLTSCVETIQTPLTERVPDFAAANHGLGKVFTNRQRSASRSMPCPRNRSETLFVRSERADYPGQPNDTFTSCRTSRAPWPTDGAASTVPNLVDVAAPLRRTISNASLTIRKKNPTTSRQLTLSRARHNATLLTRVHSRPDLVDQAKVHQDLTKLAQEIHSCTGNFHEKAKRAWVEKWLTLSYMYPAHNAAVSRQRLYNSYTLSCQDYGQLPITAATFGKIVKSVFPGIQSRRFGGRGHSKFHYISLAPAVLTEKERLSPFNDVGSASMTSTISTKSGANRSSSVRQRAISVDGPCQRPCKTLLRRHTTAATGHLVPHTASFHSDPSPVSSLSESPDINTRTDIVDPILEKSSTAAFWDAFRQHQVVLVECIKGYQFDKFEVDHIVGILLSRLMTPCPRSTQGSLRQLADNLESIMLESLHKFPPEFGDTKIELAARAAHTIAKLETVLAEFRRWLTRIESRSSKDGLPIQSLSEWVDDTFRSVQDTAPWLTFSAIVRRVGFVTSQVLRDLTLKSDQAFGSFQLLKTWIDDWVTITAIRKTALLTGSVGSANHEGNATPSMETLFPSEGHVSDAMQLPRQLFGPRSERLDQLEFDVVRSSYLSA</sequence>
<dbReference type="InterPro" id="IPR057321">
    <property type="entry name" value="RFX1-4/6/8-like_BCD"/>
</dbReference>
<dbReference type="GO" id="GO:0000981">
    <property type="term" value="F:DNA-binding transcription factor activity, RNA polymerase II-specific"/>
    <property type="evidence" value="ECO:0007669"/>
    <property type="project" value="TreeGrafter"/>
</dbReference>
<dbReference type="Proteomes" id="UP001388673">
    <property type="component" value="Unassembled WGS sequence"/>
</dbReference>
<dbReference type="Pfam" id="PF02257">
    <property type="entry name" value="RFX_DNA_binding"/>
    <property type="match status" value="1"/>
</dbReference>
<dbReference type="KEGG" id="kne:92182254"/>
<feature type="region of interest" description="Disordered" evidence="2">
    <location>
        <begin position="372"/>
        <end position="392"/>
    </location>
</feature>
<dbReference type="Pfam" id="PF25340">
    <property type="entry name" value="BCD_RFX"/>
    <property type="match status" value="2"/>
</dbReference>
<evidence type="ECO:0000256" key="1">
    <source>
        <dbReference type="ARBA" id="ARBA00023125"/>
    </source>
</evidence>
<evidence type="ECO:0000259" key="3">
    <source>
        <dbReference type="PROSITE" id="PS51526"/>
    </source>
</evidence>
<feature type="domain" description="RFX-type winged-helix" evidence="3">
    <location>
        <begin position="230"/>
        <end position="304"/>
    </location>
</feature>
<gene>
    <name evidence="4" type="ORF">IAR55_004996</name>
</gene>
<dbReference type="GO" id="GO:0000978">
    <property type="term" value="F:RNA polymerase II cis-regulatory region sequence-specific DNA binding"/>
    <property type="evidence" value="ECO:0007669"/>
    <property type="project" value="TreeGrafter"/>
</dbReference>
<feature type="compositionally biased region" description="Low complexity" evidence="2">
    <location>
        <begin position="376"/>
        <end position="391"/>
    </location>
</feature>
<dbReference type="AlphaFoldDB" id="A0AAW0YJQ3"/>
<feature type="region of interest" description="Disordered" evidence="2">
    <location>
        <begin position="324"/>
        <end position="343"/>
    </location>
</feature>
<dbReference type="RefSeq" id="XP_066801549.1">
    <property type="nucleotide sequence ID" value="XM_066948090.1"/>
</dbReference>
<comment type="caution">
    <text evidence="4">The sequence shown here is derived from an EMBL/GenBank/DDBJ whole genome shotgun (WGS) entry which is preliminary data.</text>
</comment>